<evidence type="ECO:0000256" key="4">
    <source>
        <dbReference type="ARBA" id="ARBA00022741"/>
    </source>
</evidence>
<evidence type="ECO:0000256" key="1">
    <source>
        <dbReference type="ARBA" id="ARBA00005051"/>
    </source>
</evidence>
<organism evidence="9 10">
    <name type="scientific">Thalassotalea mangrovi</name>
    <dbReference type="NCBI Taxonomy" id="2572245"/>
    <lineage>
        <taxon>Bacteria</taxon>
        <taxon>Pseudomonadati</taxon>
        <taxon>Pseudomonadota</taxon>
        <taxon>Gammaproteobacteria</taxon>
        <taxon>Alteromonadales</taxon>
        <taxon>Colwelliaceae</taxon>
        <taxon>Thalassotalea</taxon>
    </lineage>
</organism>
<protein>
    <recommendedName>
        <fullName evidence="2">2-amino-4-hydroxy-6-hydroxymethyldihydropteridine diphosphokinase</fullName>
        <ecNumber evidence="2">2.7.6.3</ecNumber>
    </recommendedName>
</protein>
<evidence type="ECO:0000313" key="10">
    <source>
        <dbReference type="Proteomes" id="UP000307999"/>
    </source>
</evidence>
<dbReference type="GO" id="GO:0016301">
    <property type="term" value="F:kinase activity"/>
    <property type="evidence" value="ECO:0007669"/>
    <property type="project" value="UniProtKB-KW"/>
</dbReference>
<dbReference type="Pfam" id="PF01288">
    <property type="entry name" value="HPPK"/>
    <property type="match status" value="1"/>
</dbReference>
<dbReference type="PANTHER" id="PTHR43071">
    <property type="entry name" value="2-AMINO-4-HYDROXY-6-HYDROXYMETHYLDIHYDROPTERIDINE PYROPHOSPHOKINASE"/>
    <property type="match status" value="1"/>
</dbReference>
<name>A0A4U1B901_9GAMM</name>
<accession>A0A4U1B901</accession>
<dbReference type="OrthoDB" id="9790168at2"/>
<dbReference type="SUPFAM" id="SSF55083">
    <property type="entry name" value="6-hydroxymethyl-7,8-dihydropterin pyrophosphokinase, HPPK"/>
    <property type="match status" value="1"/>
</dbReference>
<evidence type="ECO:0000256" key="2">
    <source>
        <dbReference type="ARBA" id="ARBA00013253"/>
    </source>
</evidence>
<dbReference type="GO" id="GO:0046656">
    <property type="term" value="P:folic acid biosynthetic process"/>
    <property type="evidence" value="ECO:0007669"/>
    <property type="project" value="UniProtKB-KW"/>
</dbReference>
<keyword evidence="4" id="KW-0547">Nucleotide-binding</keyword>
<evidence type="ECO:0000256" key="6">
    <source>
        <dbReference type="ARBA" id="ARBA00022840"/>
    </source>
</evidence>
<keyword evidence="3 9" id="KW-0808">Transferase</keyword>
<dbReference type="NCBIfam" id="TIGR01498">
    <property type="entry name" value="folK"/>
    <property type="match status" value="1"/>
</dbReference>
<comment type="caution">
    <text evidence="9">The sequence shown here is derived from an EMBL/GenBank/DDBJ whole genome shotgun (WGS) entry which is preliminary data.</text>
</comment>
<proteinExistence type="predicted"/>
<dbReference type="EMBL" id="SWDB01000004">
    <property type="protein sequence ID" value="TKB47176.1"/>
    <property type="molecule type" value="Genomic_DNA"/>
</dbReference>
<dbReference type="InterPro" id="IPR035907">
    <property type="entry name" value="Hppk_sf"/>
</dbReference>
<keyword evidence="6" id="KW-0067">ATP-binding</keyword>
<evidence type="ECO:0000256" key="5">
    <source>
        <dbReference type="ARBA" id="ARBA00022777"/>
    </source>
</evidence>
<comment type="pathway">
    <text evidence="1">Cofactor biosynthesis; tetrahydrofolate biosynthesis; 2-amino-4-hydroxy-6-hydroxymethyl-7,8-dihydropteridine diphosphate from 7,8-dihydroneopterin triphosphate: step 4/4.</text>
</comment>
<reference evidence="9 10" key="1">
    <citation type="submission" date="2019-04" db="EMBL/GenBank/DDBJ databases">
        <title>Thalassotalea guangxiensis sp. nov., isolated from sediment of the coastal wetland.</title>
        <authorList>
            <person name="Zheng S."/>
            <person name="Zhang D."/>
        </authorList>
    </citation>
    <scope>NUCLEOTIDE SEQUENCE [LARGE SCALE GENOMIC DNA]</scope>
    <source>
        <strain evidence="9 10">ZS-4</strain>
    </source>
</reference>
<dbReference type="RefSeq" id="WP_136734526.1">
    <property type="nucleotide sequence ID" value="NZ_SWDB01000004.1"/>
</dbReference>
<dbReference type="GO" id="GO:0003848">
    <property type="term" value="F:2-amino-4-hydroxy-6-hydroxymethyldihydropteridine diphosphokinase activity"/>
    <property type="evidence" value="ECO:0007669"/>
    <property type="project" value="UniProtKB-EC"/>
</dbReference>
<dbReference type="Gene3D" id="3.30.70.560">
    <property type="entry name" value="7,8-Dihydro-6-hydroxymethylpterin-pyrophosphokinase HPPK"/>
    <property type="match status" value="1"/>
</dbReference>
<keyword evidence="10" id="KW-1185">Reference proteome</keyword>
<evidence type="ECO:0000313" key="9">
    <source>
        <dbReference type="EMBL" id="TKB47176.1"/>
    </source>
</evidence>
<dbReference type="AlphaFoldDB" id="A0A4U1B901"/>
<evidence type="ECO:0000256" key="7">
    <source>
        <dbReference type="ARBA" id="ARBA00022909"/>
    </source>
</evidence>
<feature type="domain" description="7,8-dihydro-6-hydroxymethylpterin-pyrophosphokinase" evidence="8">
    <location>
        <begin position="5"/>
        <end position="129"/>
    </location>
</feature>
<keyword evidence="7" id="KW-0289">Folate biosynthesis</keyword>
<keyword evidence="5 9" id="KW-0418">Kinase</keyword>
<gene>
    <name evidence="9" type="primary">folK</name>
    <name evidence="9" type="ORF">E8M12_02650</name>
</gene>
<dbReference type="GO" id="GO:0005524">
    <property type="term" value="F:ATP binding"/>
    <property type="evidence" value="ECO:0007669"/>
    <property type="project" value="UniProtKB-KW"/>
</dbReference>
<evidence type="ECO:0000256" key="3">
    <source>
        <dbReference type="ARBA" id="ARBA00022679"/>
    </source>
</evidence>
<dbReference type="GO" id="GO:0046654">
    <property type="term" value="P:tetrahydrofolate biosynthetic process"/>
    <property type="evidence" value="ECO:0007669"/>
    <property type="project" value="UniProtKB-UniPathway"/>
</dbReference>
<dbReference type="UniPathway" id="UPA00077">
    <property type="reaction ID" value="UER00155"/>
</dbReference>
<dbReference type="PANTHER" id="PTHR43071:SF2">
    <property type="entry name" value="2-AMINO-4-HYDROXY-6-HYDROXYMETHYLDIHYDROPTERIDINE PYROPHOSPHOKINASE"/>
    <property type="match status" value="1"/>
</dbReference>
<dbReference type="EC" id="2.7.6.3" evidence="2"/>
<sequence length="163" mass="18563">MARVFISIGSNIDRQAQIVAGVRALRNLYGKVTLSSVYECEPVGFVGDHFYNLVAEVQTDVGPGQVGQDLKALEKAHGRIDFSKKFSARKLDLDILLYDDQILDAPVQIPRDEIPENAYVLWPLAELAPDLLHPVLNKSYQQLWQEYDKNKQIIRKVPFNWPE</sequence>
<evidence type="ECO:0000259" key="8">
    <source>
        <dbReference type="Pfam" id="PF01288"/>
    </source>
</evidence>
<dbReference type="Proteomes" id="UP000307999">
    <property type="component" value="Unassembled WGS sequence"/>
</dbReference>
<dbReference type="InterPro" id="IPR000550">
    <property type="entry name" value="Hppk"/>
</dbReference>